<keyword evidence="5" id="KW-1185">Reference proteome</keyword>
<feature type="transmembrane region" description="Helical" evidence="2">
    <location>
        <begin position="7"/>
        <end position="26"/>
    </location>
</feature>
<comment type="caution">
    <text evidence="4">The sequence shown here is derived from an EMBL/GenBank/DDBJ whole genome shotgun (WGS) entry which is preliminary data.</text>
</comment>
<keyword evidence="2" id="KW-1133">Transmembrane helix</keyword>
<dbReference type="InterPro" id="IPR052894">
    <property type="entry name" value="AsmA-related"/>
</dbReference>
<evidence type="ECO:0000259" key="3">
    <source>
        <dbReference type="Pfam" id="PF05170"/>
    </source>
</evidence>
<feature type="domain" description="AsmA" evidence="3">
    <location>
        <begin position="1"/>
        <end position="663"/>
    </location>
</feature>
<gene>
    <name evidence="4" type="ORF">DDV96_01565</name>
</gene>
<dbReference type="EMBL" id="QEHR01000001">
    <property type="protein sequence ID" value="PVW17227.1"/>
    <property type="molecule type" value="Genomic_DNA"/>
</dbReference>
<evidence type="ECO:0000313" key="4">
    <source>
        <dbReference type="EMBL" id="PVW17227.1"/>
    </source>
</evidence>
<dbReference type="RefSeq" id="WP_116692975.1">
    <property type="nucleotide sequence ID" value="NZ_QEHR01000001.1"/>
</dbReference>
<name>A0A2U0I812_9FLAO</name>
<dbReference type="Proteomes" id="UP000245962">
    <property type="component" value="Unassembled WGS sequence"/>
</dbReference>
<dbReference type="GO" id="GO:0005886">
    <property type="term" value="C:plasma membrane"/>
    <property type="evidence" value="ECO:0007669"/>
    <property type="project" value="TreeGrafter"/>
</dbReference>
<evidence type="ECO:0000313" key="5">
    <source>
        <dbReference type="Proteomes" id="UP000245962"/>
    </source>
</evidence>
<sequence>MKKILKIAAIIIVVIVLLLIAAPFLFKGSLEKLLKKNINQNLNATVEWQDMDLSLFRSFPKAAVVINDFSVVNNAPFKGDTLAKGKSIKLDMGITQLFKSSNEPIVVDALQLDNALVNIKVDSLGNANYDIAVKEDAVSVSENNESPKTSEGFTFDLQHYEINDSRINYLDEATQTFLILKEVNHEGTGDFSLEVSELATQTNALVSLKIEDTEYLSDNTMTLDADFQLDLKNQKYTFLENEAKINELPLTFDGFVKVNEANNEVDVTFKTPSSDFKNFLAVIPKAYVKNLDGVTTTGNFTVNGMLKGIIDDTHIPKMDISVHSENASFKFPDLPKTVRNIHIDAVLKNETGLMKDTYLNIGGLTFKIDDDVFSANGSIKNLIENALVNLALKGTINLANIEKILPVELEQNLSGVFKADVTTNFDMQSIENEQYQNIQSSGTASLTNFNYNDAAFKNELKIARATVSFTPGNIKLQDLKASTGQTDISATGTMQNLIPWIMAKQDLKGLFNVQSNTFNVNDFMASETDGKDMKPASEEKNKTQNTAANETIKIPDFLDATLNFSANKVIYDNLNLTNVKGTATIKNETVTLSKVTSNLLGGHIAFGGNVSTKTETPTFAMDLDLSKIDIEQSFKSLDMLQYLAPIAKALQGNLNTKLDLNGELSEDFTPKLSTLAGNAVAQILTAEVDKEQMPLLSKLGEKVSFLNIDRLSLRDVSTVLKFNNGNIEVQPFNFDVKGINVAVSGSHGLDKSINYNAKLDVPGRYLGGDVSKLLAKLDPSNAENVSVTIPVGITGSLANPSVSVHTKEAVNELTQRLIEKQKEELKNKGTDILNDIISGGKDKDTTKTNTETEKNTGEVVKDILGGIFGGKKKDTTKQGN</sequence>
<proteinExistence type="predicted"/>
<feature type="compositionally biased region" description="Basic and acidic residues" evidence="1">
    <location>
        <begin position="528"/>
        <end position="542"/>
    </location>
</feature>
<dbReference type="GO" id="GO:0090313">
    <property type="term" value="P:regulation of protein targeting to membrane"/>
    <property type="evidence" value="ECO:0007669"/>
    <property type="project" value="TreeGrafter"/>
</dbReference>
<dbReference type="InterPro" id="IPR007844">
    <property type="entry name" value="AsmA"/>
</dbReference>
<dbReference type="Pfam" id="PF05170">
    <property type="entry name" value="AsmA"/>
    <property type="match status" value="1"/>
</dbReference>
<dbReference type="PANTHER" id="PTHR30441">
    <property type="entry name" value="DUF748 DOMAIN-CONTAINING PROTEIN"/>
    <property type="match status" value="1"/>
</dbReference>
<keyword evidence="2" id="KW-0472">Membrane</keyword>
<feature type="region of interest" description="Disordered" evidence="1">
    <location>
        <begin position="528"/>
        <end position="547"/>
    </location>
</feature>
<dbReference type="PANTHER" id="PTHR30441:SF8">
    <property type="entry name" value="DUF748 DOMAIN-CONTAINING PROTEIN"/>
    <property type="match status" value="1"/>
</dbReference>
<evidence type="ECO:0000256" key="1">
    <source>
        <dbReference type="SAM" id="MobiDB-lite"/>
    </source>
</evidence>
<dbReference type="AlphaFoldDB" id="A0A2U0I812"/>
<protein>
    <submittedName>
        <fullName evidence="4">AsmA family protein</fullName>
    </submittedName>
</protein>
<evidence type="ECO:0000256" key="2">
    <source>
        <dbReference type="SAM" id="Phobius"/>
    </source>
</evidence>
<organism evidence="4 5">
    <name type="scientific">Marixanthomonas spongiae</name>
    <dbReference type="NCBI Taxonomy" id="2174845"/>
    <lineage>
        <taxon>Bacteria</taxon>
        <taxon>Pseudomonadati</taxon>
        <taxon>Bacteroidota</taxon>
        <taxon>Flavobacteriia</taxon>
        <taxon>Flavobacteriales</taxon>
        <taxon>Flavobacteriaceae</taxon>
        <taxon>Marixanthomonas</taxon>
    </lineage>
</organism>
<dbReference type="OrthoDB" id="596403at2"/>
<keyword evidence="2" id="KW-0812">Transmembrane</keyword>
<accession>A0A2U0I812</accession>
<reference evidence="4 5" key="1">
    <citation type="submission" date="2018-04" db="EMBL/GenBank/DDBJ databases">
        <title>Marixanthomonas spongiae HN-E44 sp. nov., isolated from a marine sponge.</title>
        <authorList>
            <person name="Luo L."/>
            <person name="Zhuang L."/>
        </authorList>
    </citation>
    <scope>NUCLEOTIDE SEQUENCE [LARGE SCALE GENOMIC DNA]</scope>
    <source>
        <strain evidence="4 5">HN-E44</strain>
    </source>
</reference>